<reference evidence="8 9" key="1">
    <citation type="submission" date="2017-02" db="EMBL/GenBank/DDBJ databases">
        <title>Chromobacterium haemolyticum H5244.</title>
        <authorList>
            <person name="Gulvik C.A."/>
        </authorList>
    </citation>
    <scope>NUCLEOTIDE SEQUENCE [LARGE SCALE GENOMIC DNA]</scope>
    <source>
        <strain evidence="8 9">H5244</strain>
    </source>
</reference>
<dbReference type="PROSITE" id="PS51257">
    <property type="entry name" value="PROKAR_LIPOPROTEIN"/>
    <property type="match status" value="1"/>
</dbReference>
<dbReference type="InterPro" id="IPR032831">
    <property type="entry name" value="LptM_cons"/>
</dbReference>
<dbReference type="Pfam" id="PF13627">
    <property type="entry name" value="LptM_cons"/>
    <property type="match status" value="1"/>
</dbReference>
<gene>
    <name evidence="8" type="ORF">B0T45_14165</name>
</gene>
<accession>A0A1W0CSV5</accession>
<feature type="signal peptide" evidence="7">
    <location>
        <begin position="1"/>
        <end position="29"/>
    </location>
</feature>
<proteinExistence type="predicted"/>
<evidence type="ECO:0000256" key="6">
    <source>
        <dbReference type="ARBA" id="ARBA00023288"/>
    </source>
</evidence>
<evidence type="ECO:0000256" key="2">
    <source>
        <dbReference type="ARBA" id="ARBA00022729"/>
    </source>
</evidence>
<evidence type="ECO:0000256" key="1">
    <source>
        <dbReference type="ARBA" id="ARBA00004459"/>
    </source>
</evidence>
<keyword evidence="3" id="KW-0472">Membrane</keyword>
<dbReference type="RefSeq" id="WP_081555924.1">
    <property type="nucleotide sequence ID" value="NZ_JBBIGS010000006.1"/>
</dbReference>
<evidence type="ECO:0000256" key="7">
    <source>
        <dbReference type="SAM" id="SignalP"/>
    </source>
</evidence>
<evidence type="ECO:0000256" key="5">
    <source>
        <dbReference type="ARBA" id="ARBA00023237"/>
    </source>
</evidence>
<dbReference type="EMBL" id="MUKV01000018">
    <property type="protein sequence ID" value="OQS37662.1"/>
    <property type="molecule type" value="Genomic_DNA"/>
</dbReference>
<sequence>MRTLLACASLTLFLAACGFKGPLYLPAPAAKPAAAAPAAKPAVKADASSPRAAAESASPASR</sequence>
<keyword evidence="5" id="KW-0998">Cell outer membrane</keyword>
<protein>
    <recommendedName>
        <fullName evidence="10">Sugar transporter</fullName>
    </recommendedName>
</protein>
<name>A0A1W0CSV5_9NEIS</name>
<dbReference type="GO" id="GO:0009279">
    <property type="term" value="C:cell outer membrane"/>
    <property type="evidence" value="ECO:0007669"/>
    <property type="project" value="UniProtKB-SubCell"/>
</dbReference>
<keyword evidence="2 7" id="KW-0732">Signal</keyword>
<evidence type="ECO:0000313" key="8">
    <source>
        <dbReference type="EMBL" id="OQS37662.1"/>
    </source>
</evidence>
<comment type="caution">
    <text evidence="8">The sequence shown here is derived from an EMBL/GenBank/DDBJ whole genome shotgun (WGS) entry which is preliminary data.</text>
</comment>
<keyword evidence="6" id="KW-0449">Lipoprotein</keyword>
<evidence type="ECO:0000256" key="4">
    <source>
        <dbReference type="ARBA" id="ARBA00023139"/>
    </source>
</evidence>
<dbReference type="AlphaFoldDB" id="A0A1W0CSV5"/>
<dbReference type="NCBIfam" id="NF047847">
    <property type="entry name" value="SS_mature_LptM"/>
    <property type="match status" value="1"/>
</dbReference>
<evidence type="ECO:0000256" key="3">
    <source>
        <dbReference type="ARBA" id="ARBA00023136"/>
    </source>
</evidence>
<evidence type="ECO:0008006" key="10">
    <source>
        <dbReference type="Google" id="ProtNLM"/>
    </source>
</evidence>
<evidence type="ECO:0000313" key="9">
    <source>
        <dbReference type="Proteomes" id="UP000192721"/>
    </source>
</evidence>
<comment type="subcellular location">
    <subcellularLocation>
        <location evidence="1">Cell outer membrane</location>
        <topology evidence="1">Lipid-anchor</topology>
    </subcellularLocation>
</comment>
<dbReference type="Proteomes" id="UP000192721">
    <property type="component" value="Unassembled WGS sequence"/>
</dbReference>
<keyword evidence="4" id="KW-0564">Palmitate</keyword>
<organism evidence="8 9">
    <name type="scientific">Chromobacterium haemolyticum</name>
    <dbReference type="NCBI Taxonomy" id="394935"/>
    <lineage>
        <taxon>Bacteria</taxon>
        <taxon>Pseudomonadati</taxon>
        <taxon>Pseudomonadota</taxon>
        <taxon>Betaproteobacteria</taxon>
        <taxon>Neisseriales</taxon>
        <taxon>Chromobacteriaceae</taxon>
        <taxon>Chromobacterium</taxon>
    </lineage>
</organism>
<feature type="chain" id="PRO_5012393347" description="Sugar transporter" evidence="7">
    <location>
        <begin position="30"/>
        <end position="62"/>
    </location>
</feature>